<comment type="caution">
    <text evidence="5">The sequence shown here is derived from an EMBL/GenBank/DDBJ whole genome shotgun (WGS) entry which is preliminary data.</text>
</comment>
<dbReference type="InterPro" id="IPR048284">
    <property type="entry name" value="EryCIII-like_N"/>
</dbReference>
<dbReference type="GO" id="GO:0016758">
    <property type="term" value="F:hexosyltransferase activity"/>
    <property type="evidence" value="ECO:0007669"/>
    <property type="project" value="UniProtKB-ARBA"/>
</dbReference>
<accession>A0A419I6C2</accession>
<evidence type="ECO:0000313" key="6">
    <source>
        <dbReference type="Proteomes" id="UP000285112"/>
    </source>
</evidence>
<gene>
    <name evidence="5" type="ORF">D5S19_11035</name>
</gene>
<reference evidence="5 6" key="1">
    <citation type="submission" date="2018-09" db="EMBL/GenBank/DDBJ databases">
        <title>YIM PH 21725 draft genome.</title>
        <authorList>
            <person name="Miao C."/>
        </authorList>
    </citation>
    <scope>NUCLEOTIDE SEQUENCE [LARGE SCALE GENOMIC DNA]</scope>
    <source>
        <strain evidence="6">YIM PH21725</strain>
    </source>
</reference>
<feature type="region of interest" description="Disordered" evidence="2">
    <location>
        <begin position="46"/>
        <end position="65"/>
    </location>
</feature>
<dbReference type="Pfam" id="PF21036">
    <property type="entry name" value="EryCIII-like_N"/>
    <property type="match status" value="1"/>
</dbReference>
<evidence type="ECO:0000256" key="2">
    <source>
        <dbReference type="SAM" id="MobiDB-lite"/>
    </source>
</evidence>
<dbReference type="EMBL" id="QZFV01000071">
    <property type="protein sequence ID" value="RJQ86849.1"/>
    <property type="molecule type" value="Genomic_DNA"/>
</dbReference>
<dbReference type="Gene3D" id="3.40.50.2000">
    <property type="entry name" value="Glycogen Phosphorylase B"/>
    <property type="match status" value="2"/>
</dbReference>
<feature type="domain" description="Erythromycin biosynthesis protein CIII-like N-terminal" evidence="4">
    <location>
        <begin position="94"/>
        <end position="306"/>
    </location>
</feature>
<name>A0A419I6C2_9PSEU</name>
<dbReference type="CDD" id="cd03784">
    <property type="entry name" value="GT1_Gtf-like"/>
    <property type="match status" value="1"/>
</dbReference>
<proteinExistence type="predicted"/>
<keyword evidence="1" id="KW-0808">Transferase</keyword>
<dbReference type="GO" id="GO:0008194">
    <property type="term" value="F:UDP-glycosyltransferase activity"/>
    <property type="evidence" value="ECO:0007669"/>
    <property type="project" value="InterPro"/>
</dbReference>
<dbReference type="Pfam" id="PF06722">
    <property type="entry name" value="EryCIII-like_C"/>
    <property type="match status" value="1"/>
</dbReference>
<organism evidence="5 6">
    <name type="scientific">Amycolatopsis panacis</name>
    <dbReference type="NCBI Taxonomy" id="2340917"/>
    <lineage>
        <taxon>Bacteria</taxon>
        <taxon>Bacillati</taxon>
        <taxon>Actinomycetota</taxon>
        <taxon>Actinomycetes</taxon>
        <taxon>Pseudonocardiales</taxon>
        <taxon>Pseudonocardiaceae</taxon>
        <taxon>Amycolatopsis</taxon>
    </lineage>
</organism>
<dbReference type="Proteomes" id="UP000285112">
    <property type="component" value="Unassembled WGS sequence"/>
</dbReference>
<dbReference type="SUPFAM" id="SSF53756">
    <property type="entry name" value="UDP-Glycosyltransferase/glycogen phosphorylase"/>
    <property type="match status" value="1"/>
</dbReference>
<evidence type="ECO:0000259" key="3">
    <source>
        <dbReference type="Pfam" id="PF06722"/>
    </source>
</evidence>
<sequence length="471" mass="49511">MISCSFFAVTVVGSVSVMTVLSSIPLIPQAIVLRAASAAIERRATDGRLHESGSSLPRHAGEITDPGQEGADMRLLLVTWNAPAHLFAMVPLGWAAQVAGHEVRVAAPPSCTEAIGRTGLTAVPVGTQRPAAPSGPPPGAPSGRWPVDWAVHPELLDDGRRELLRSLAARQFAAAEPMLDDLIEFARWWSPDAVVYDPTSLAGEVAATVLGVPAFACSWGRAAAVRIERGLGSEPLPGYARLFERFECQPPQGPAAWFDPFPAGLWLAEPDLPRQAVRFVPGTGGDAGLLPGWLREHSARPRICVTSAEPGGLVRPEAVRAFYRHALTVLSDVDAEVVVPAGPAARALLAEIPHTARIVDPLAAHLLVPGCRLTVHQGDGLSTLAGLGSGVPQYILAPRPEQALVGHQLHRAGAGGYRSLSEPVDVPAERAMLDALLAPESGGAAARKLQEETLALPLPAAVLSRIESATR</sequence>
<feature type="domain" description="Erythromycin biosynthesis protein CIII-like C-terminal" evidence="3">
    <location>
        <begin position="326"/>
        <end position="467"/>
    </location>
</feature>
<keyword evidence="6" id="KW-1185">Reference proteome</keyword>
<dbReference type="InterPro" id="IPR002213">
    <property type="entry name" value="UDP_glucos_trans"/>
</dbReference>
<dbReference type="AlphaFoldDB" id="A0A419I6C2"/>
<dbReference type="InterPro" id="IPR010610">
    <property type="entry name" value="EryCIII-like_C"/>
</dbReference>
<evidence type="ECO:0000313" key="5">
    <source>
        <dbReference type="EMBL" id="RJQ86849.1"/>
    </source>
</evidence>
<protein>
    <submittedName>
        <fullName evidence="5">DUF1205 domain-containing protein</fullName>
    </submittedName>
</protein>
<evidence type="ECO:0000259" key="4">
    <source>
        <dbReference type="Pfam" id="PF21036"/>
    </source>
</evidence>
<evidence type="ECO:0000256" key="1">
    <source>
        <dbReference type="ARBA" id="ARBA00022679"/>
    </source>
</evidence>